<dbReference type="Proteomes" id="UP000823388">
    <property type="component" value="Chromosome 4K"/>
</dbReference>
<gene>
    <name evidence="2" type="ORF">PVAP13_4KG402601</name>
</gene>
<evidence type="ECO:0000256" key="1">
    <source>
        <dbReference type="SAM" id="MobiDB-lite"/>
    </source>
</evidence>
<dbReference type="EMBL" id="CM029043">
    <property type="protein sequence ID" value="KAG2613776.1"/>
    <property type="molecule type" value="Genomic_DNA"/>
</dbReference>
<reference evidence="2" key="1">
    <citation type="submission" date="2020-05" db="EMBL/GenBank/DDBJ databases">
        <title>WGS assembly of Panicum virgatum.</title>
        <authorList>
            <person name="Lovell J.T."/>
            <person name="Jenkins J."/>
            <person name="Shu S."/>
            <person name="Juenger T.E."/>
            <person name="Schmutz J."/>
        </authorList>
    </citation>
    <scope>NUCLEOTIDE SEQUENCE</scope>
    <source>
        <strain evidence="2">AP13</strain>
    </source>
</reference>
<name>A0A8T0TYB0_PANVG</name>
<comment type="caution">
    <text evidence="2">The sequence shown here is derived from an EMBL/GenBank/DDBJ whole genome shotgun (WGS) entry which is preliminary data.</text>
</comment>
<feature type="region of interest" description="Disordered" evidence="1">
    <location>
        <begin position="74"/>
        <end position="93"/>
    </location>
</feature>
<accession>A0A8T0TYB0</accession>
<sequence length="115" mass="12330">MIGALFSFFLNDWRTAELQARRRSHAANSLCLPSLIVIGSNGSHQKRSQLAKKKKKQSARVSRGAPGILDTLLPCRPLRRHGTPPASVAGAQGAIPRVAGRARAQEVKRGVALTA</sequence>
<keyword evidence="3" id="KW-1185">Reference proteome</keyword>
<dbReference type="AlphaFoldDB" id="A0A8T0TYB0"/>
<feature type="region of interest" description="Disordered" evidence="1">
    <location>
        <begin position="42"/>
        <end position="68"/>
    </location>
</feature>
<protein>
    <submittedName>
        <fullName evidence="2">Uncharacterized protein</fullName>
    </submittedName>
</protein>
<organism evidence="2 3">
    <name type="scientific">Panicum virgatum</name>
    <name type="common">Blackwell switchgrass</name>
    <dbReference type="NCBI Taxonomy" id="38727"/>
    <lineage>
        <taxon>Eukaryota</taxon>
        <taxon>Viridiplantae</taxon>
        <taxon>Streptophyta</taxon>
        <taxon>Embryophyta</taxon>
        <taxon>Tracheophyta</taxon>
        <taxon>Spermatophyta</taxon>
        <taxon>Magnoliopsida</taxon>
        <taxon>Liliopsida</taxon>
        <taxon>Poales</taxon>
        <taxon>Poaceae</taxon>
        <taxon>PACMAD clade</taxon>
        <taxon>Panicoideae</taxon>
        <taxon>Panicodae</taxon>
        <taxon>Paniceae</taxon>
        <taxon>Panicinae</taxon>
        <taxon>Panicum</taxon>
        <taxon>Panicum sect. Hiantes</taxon>
    </lineage>
</organism>
<proteinExistence type="predicted"/>
<evidence type="ECO:0000313" key="2">
    <source>
        <dbReference type="EMBL" id="KAG2613776.1"/>
    </source>
</evidence>
<evidence type="ECO:0000313" key="3">
    <source>
        <dbReference type="Proteomes" id="UP000823388"/>
    </source>
</evidence>
<feature type="compositionally biased region" description="Basic residues" evidence="1">
    <location>
        <begin position="44"/>
        <end position="58"/>
    </location>
</feature>